<evidence type="ECO:0000313" key="3">
    <source>
        <dbReference type="EMBL" id="CAL4242762.1"/>
    </source>
</evidence>
<gene>
    <name evidence="3" type="ORF">MNOR_LOCUS40788</name>
</gene>
<evidence type="ECO:0000259" key="2">
    <source>
        <dbReference type="Pfam" id="PF01336"/>
    </source>
</evidence>
<dbReference type="Pfam" id="PF01336">
    <property type="entry name" value="tRNA_anti-codon"/>
    <property type="match status" value="1"/>
</dbReference>
<sequence length="106" mass="11574">PGKGMMFIVLRDGTGFLQTVLTDKLCQTYEAVILNTESTVTLYGKLEEVPEGKEAPGGHELQVDFWELVGESPAGGAEAEVNKEANPDVQLDQRHLMLRGENTSKV</sequence>
<dbReference type="InterPro" id="IPR004365">
    <property type="entry name" value="NA-bd_OB_tRNA"/>
</dbReference>
<feature type="non-terminal residue" evidence="3">
    <location>
        <position position="106"/>
    </location>
</feature>
<keyword evidence="4" id="KW-1185">Reference proteome</keyword>
<dbReference type="GO" id="GO:0003676">
    <property type="term" value="F:nucleic acid binding"/>
    <property type="evidence" value="ECO:0007669"/>
    <property type="project" value="InterPro"/>
</dbReference>
<dbReference type="SUPFAM" id="SSF50249">
    <property type="entry name" value="Nucleic acid-binding proteins"/>
    <property type="match status" value="1"/>
</dbReference>
<dbReference type="InterPro" id="IPR012340">
    <property type="entry name" value="NA-bd_OB-fold"/>
</dbReference>
<feature type="region of interest" description="Disordered" evidence="1">
    <location>
        <begin position="76"/>
        <end position="106"/>
    </location>
</feature>
<dbReference type="AlphaFoldDB" id="A0AAV2STK4"/>
<name>A0AAV2STK4_MEGNR</name>
<proteinExistence type="predicted"/>
<evidence type="ECO:0000256" key="1">
    <source>
        <dbReference type="SAM" id="MobiDB-lite"/>
    </source>
</evidence>
<feature type="domain" description="OB" evidence="2">
    <location>
        <begin position="2"/>
        <end position="68"/>
    </location>
</feature>
<dbReference type="Gene3D" id="2.40.50.140">
    <property type="entry name" value="Nucleic acid-binding proteins"/>
    <property type="match status" value="1"/>
</dbReference>
<dbReference type="Proteomes" id="UP001497623">
    <property type="component" value="Unassembled WGS sequence"/>
</dbReference>
<organism evidence="3 4">
    <name type="scientific">Meganyctiphanes norvegica</name>
    <name type="common">Northern krill</name>
    <name type="synonym">Thysanopoda norvegica</name>
    <dbReference type="NCBI Taxonomy" id="48144"/>
    <lineage>
        <taxon>Eukaryota</taxon>
        <taxon>Metazoa</taxon>
        <taxon>Ecdysozoa</taxon>
        <taxon>Arthropoda</taxon>
        <taxon>Crustacea</taxon>
        <taxon>Multicrustacea</taxon>
        <taxon>Malacostraca</taxon>
        <taxon>Eumalacostraca</taxon>
        <taxon>Eucarida</taxon>
        <taxon>Euphausiacea</taxon>
        <taxon>Euphausiidae</taxon>
        <taxon>Meganyctiphanes</taxon>
    </lineage>
</organism>
<protein>
    <recommendedName>
        <fullName evidence="2">OB domain-containing protein</fullName>
    </recommendedName>
</protein>
<evidence type="ECO:0000313" key="4">
    <source>
        <dbReference type="Proteomes" id="UP001497623"/>
    </source>
</evidence>
<comment type="caution">
    <text evidence="3">The sequence shown here is derived from an EMBL/GenBank/DDBJ whole genome shotgun (WGS) entry which is preliminary data.</text>
</comment>
<accession>A0AAV2STK4</accession>
<dbReference type="CDD" id="cd04323">
    <property type="entry name" value="AsnRS_cyto_like_N"/>
    <property type="match status" value="1"/>
</dbReference>
<feature type="compositionally biased region" description="Basic and acidic residues" evidence="1">
    <location>
        <begin position="80"/>
        <end position="95"/>
    </location>
</feature>
<feature type="non-terminal residue" evidence="3">
    <location>
        <position position="1"/>
    </location>
</feature>
<dbReference type="EMBL" id="CAXKWB010131699">
    <property type="protein sequence ID" value="CAL4242762.1"/>
    <property type="molecule type" value="Genomic_DNA"/>
</dbReference>
<reference evidence="3 4" key="1">
    <citation type="submission" date="2024-05" db="EMBL/GenBank/DDBJ databases">
        <authorList>
            <person name="Wallberg A."/>
        </authorList>
    </citation>
    <scope>NUCLEOTIDE SEQUENCE [LARGE SCALE GENOMIC DNA]</scope>
</reference>